<dbReference type="PANTHER" id="PTHR23024:SF458">
    <property type="entry name" value="ALPHA_BETA HYDROLASE FOLD-3 DOMAIN-CONTAINING PROTEIN"/>
    <property type="match status" value="1"/>
</dbReference>
<comment type="similarity">
    <text evidence="1">Belongs to the 'GDXG' lipolytic enzyme family.</text>
</comment>
<dbReference type="InterPro" id="IPR013094">
    <property type="entry name" value="AB_hydrolase_3"/>
</dbReference>
<name>A0AAD7PWW5_QUISA</name>
<gene>
    <name evidence="3" type="ORF">O6P43_008653</name>
</gene>
<dbReference type="AlphaFoldDB" id="A0AAD7PWW5"/>
<feature type="domain" description="Alpha/beta hydrolase fold-3" evidence="2">
    <location>
        <begin position="6"/>
        <end position="178"/>
    </location>
</feature>
<dbReference type="GO" id="GO:0016787">
    <property type="term" value="F:hydrolase activity"/>
    <property type="evidence" value="ECO:0007669"/>
    <property type="project" value="UniProtKB-KW"/>
</dbReference>
<protein>
    <submittedName>
        <fullName evidence="3">Alpha/beta hydrolase-3</fullName>
    </submittedName>
</protein>
<dbReference type="KEGG" id="qsa:O6P43_008653"/>
<dbReference type="Pfam" id="PF07859">
    <property type="entry name" value="Abhydrolase_3"/>
    <property type="match status" value="1"/>
</dbReference>
<accession>A0AAD7PWW5</accession>
<dbReference type="EMBL" id="JARAOO010000004">
    <property type="protein sequence ID" value="KAJ7970469.1"/>
    <property type="molecule type" value="Genomic_DNA"/>
</dbReference>
<proteinExistence type="inferred from homology"/>
<reference evidence="3" key="1">
    <citation type="journal article" date="2023" name="Science">
        <title>Elucidation of the pathway for biosynthesis of saponin adjuvants from the soapbark tree.</title>
        <authorList>
            <person name="Reed J."/>
            <person name="Orme A."/>
            <person name="El-Demerdash A."/>
            <person name="Owen C."/>
            <person name="Martin L.B.B."/>
            <person name="Misra R.C."/>
            <person name="Kikuchi S."/>
            <person name="Rejzek M."/>
            <person name="Martin A.C."/>
            <person name="Harkess A."/>
            <person name="Leebens-Mack J."/>
            <person name="Louveau T."/>
            <person name="Stephenson M.J."/>
            <person name="Osbourn A."/>
        </authorList>
    </citation>
    <scope>NUCLEOTIDE SEQUENCE</scope>
    <source>
        <strain evidence="3">S10</strain>
    </source>
</reference>
<evidence type="ECO:0000256" key="1">
    <source>
        <dbReference type="ARBA" id="ARBA00010515"/>
    </source>
</evidence>
<sequence>MRTLGLHSLKWVASHSSNNGPGAWLNHHADFGRIFLDGDSAGANIVHNLAMRAGNQEAGLGLSLTGAVLVQPCFWGSDPIGSELVHREEKEIVNKRVMDRLWSLACPSNQDNDDPRINPMAEGAPSLARLGCRRVLVFVGEKDILRDRGWLYYKALDRSGWTGRVDIEEFEGEGHGFHVLNFGSEKARHLIKQLADFFNMSP</sequence>
<evidence type="ECO:0000313" key="4">
    <source>
        <dbReference type="Proteomes" id="UP001163823"/>
    </source>
</evidence>
<dbReference type="InterPro" id="IPR029058">
    <property type="entry name" value="AB_hydrolase_fold"/>
</dbReference>
<dbReference type="PANTHER" id="PTHR23024">
    <property type="entry name" value="ARYLACETAMIDE DEACETYLASE"/>
    <property type="match status" value="1"/>
</dbReference>
<keyword evidence="3" id="KW-0378">Hydrolase</keyword>
<evidence type="ECO:0000259" key="2">
    <source>
        <dbReference type="Pfam" id="PF07859"/>
    </source>
</evidence>
<evidence type="ECO:0000313" key="3">
    <source>
        <dbReference type="EMBL" id="KAJ7970469.1"/>
    </source>
</evidence>
<dbReference type="SUPFAM" id="SSF53474">
    <property type="entry name" value="alpha/beta-Hydrolases"/>
    <property type="match status" value="1"/>
</dbReference>
<organism evidence="3 4">
    <name type="scientific">Quillaja saponaria</name>
    <name type="common">Soap bark tree</name>
    <dbReference type="NCBI Taxonomy" id="32244"/>
    <lineage>
        <taxon>Eukaryota</taxon>
        <taxon>Viridiplantae</taxon>
        <taxon>Streptophyta</taxon>
        <taxon>Embryophyta</taxon>
        <taxon>Tracheophyta</taxon>
        <taxon>Spermatophyta</taxon>
        <taxon>Magnoliopsida</taxon>
        <taxon>eudicotyledons</taxon>
        <taxon>Gunneridae</taxon>
        <taxon>Pentapetalae</taxon>
        <taxon>rosids</taxon>
        <taxon>fabids</taxon>
        <taxon>Fabales</taxon>
        <taxon>Quillajaceae</taxon>
        <taxon>Quillaja</taxon>
    </lineage>
</organism>
<comment type="caution">
    <text evidence="3">The sequence shown here is derived from an EMBL/GenBank/DDBJ whole genome shotgun (WGS) entry which is preliminary data.</text>
</comment>
<dbReference type="Gene3D" id="3.40.50.1820">
    <property type="entry name" value="alpha/beta hydrolase"/>
    <property type="match status" value="1"/>
</dbReference>
<dbReference type="Proteomes" id="UP001163823">
    <property type="component" value="Chromosome 4"/>
</dbReference>
<keyword evidence="4" id="KW-1185">Reference proteome</keyword>
<dbReference type="InterPro" id="IPR050466">
    <property type="entry name" value="Carboxylest/Gibb_receptor"/>
</dbReference>